<dbReference type="AlphaFoldDB" id="A0A443QA94"/>
<keyword evidence="5" id="KW-1185">Reference proteome</keyword>
<reference evidence="4 5" key="1">
    <citation type="journal article" date="2018" name="Gigascience">
        <title>Genomes of trombidid mites reveal novel predicted allergens and laterally-transferred genes associated with secondary metabolism.</title>
        <authorList>
            <person name="Dong X."/>
            <person name="Chaisiri K."/>
            <person name="Xia D."/>
            <person name="Armstrong S.D."/>
            <person name="Fang Y."/>
            <person name="Donnelly M.J."/>
            <person name="Kadowaki T."/>
            <person name="McGarry J.W."/>
            <person name="Darby A.C."/>
            <person name="Makepeace B.L."/>
        </authorList>
    </citation>
    <scope>NUCLEOTIDE SEQUENCE [LARGE SCALE GENOMIC DNA]</scope>
    <source>
        <strain evidence="4">UoL-WK</strain>
    </source>
</reference>
<name>A0A443QA94_9ACAR</name>
<evidence type="ECO:0000313" key="5">
    <source>
        <dbReference type="Proteomes" id="UP000285301"/>
    </source>
</evidence>
<keyword evidence="2" id="KW-0722">Serine protease inhibitor</keyword>
<organism evidence="4 5">
    <name type="scientific">Dinothrombium tinctorium</name>
    <dbReference type="NCBI Taxonomy" id="1965070"/>
    <lineage>
        <taxon>Eukaryota</taxon>
        <taxon>Metazoa</taxon>
        <taxon>Ecdysozoa</taxon>
        <taxon>Arthropoda</taxon>
        <taxon>Chelicerata</taxon>
        <taxon>Arachnida</taxon>
        <taxon>Acari</taxon>
        <taxon>Acariformes</taxon>
        <taxon>Trombidiformes</taxon>
        <taxon>Prostigmata</taxon>
        <taxon>Anystina</taxon>
        <taxon>Parasitengona</taxon>
        <taxon>Trombidioidea</taxon>
        <taxon>Trombidiidae</taxon>
        <taxon>Dinothrombium</taxon>
    </lineage>
</organism>
<feature type="non-terminal residue" evidence="4">
    <location>
        <position position="1"/>
    </location>
</feature>
<evidence type="ECO:0000259" key="3">
    <source>
        <dbReference type="Pfam" id="PF00079"/>
    </source>
</evidence>
<proteinExistence type="predicted"/>
<evidence type="ECO:0000313" key="4">
    <source>
        <dbReference type="EMBL" id="RWR99919.1"/>
    </source>
</evidence>
<protein>
    <recommendedName>
        <fullName evidence="3">Serpin domain-containing protein</fullName>
    </recommendedName>
</protein>
<feature type="domain" description="Serpin" evidence="3">
    <location>
        <begin position="2"/>
        <end position="193"/>
    </location>
</feature>
<dbReference type="EMBL" id="NCKU01013059">
    <property type="protein sequence ID" value="RWR99919.1"/>
    <property type="molecule type" value="Genomic_DNA"/>
</dbReference>
<dbReference type="Gene3D" id="3.30.497.10">
    <property type="entry name" value="Antithrombin, subunit I, domain 2"/>
    <property type="match status" value="1"/>
</dbReference>
<comment type="caution">
    <text evidence="4">The sequence shown here is derived from an EMBL/GenBank/DDBJ whole genome shotgun (WGS) entry which is preliminary data.</text>
</comment>
<dbReference type="OrthoDB" id="9440847at2759"/>
<dbReference type="Gene3D" id="2.30.39.10">
    <property type="entry name" value="Alpha-1-antitrypsin, domain 1"/>
    <property type="match status" value="1"/>
</dbReference>
<dbReference type="InterPro" id="IPR042185">
    <property type="entry name" value="Serpin_sf_2"/>
</dbReference>
<dbReference type="Proteomes" id="UP000285301">
    <property type="component" value="Unassembled WGS sequence"/>
</dbReference>
<dbReference type="SUPFAM" id="SSF56574">
    <property type="entry name" value="Serpins"/>
    <property type="match status" value="1"/>
</dbReference>
<accession>A0A443QA94</accession>
<dbReference type="InterPro" id="IPR042178">
    <property type="entry name" value="Serpin_sf_1"/>
</dbReference>
<dbReference type="GO" id="GO:0004867">
    <property type="term" value="F:serine-type endopeptidase inhibitor activity"/>
    <property type="evidence" value="ECO:0007669"/>
    <property type="project" value="UniProtKB-KW"/>
</dbReference>
<evidence type="ECO:0000256" key="1">
    <source>
        <dbReference type="ARBA" id="ARBA00022690"/>
    </source>
</evidence>
<evidence type="ECO:0000256" key="2">
    <source>
        <dbReference type="ARBA" id="ARBA00022900"/>
    </source>
</evidence>
<dbReference type="PROSITE" id="PS00284">
    <property type="entry name" value="SERPIN"/>
    <property type="match status" value="1"/>
</dbReference>
<dbReference type="InterPro" id="IPR023796">
    <property type="entry name" value="Serpin_dom"/>
</dbReference>
<dbReference type="InterPro" id="IPR023795">
    <property type="entry name" value="Serpin_CS"/>
</dbReference>
<keyword evidence="1" id="KW-0646">Protease inhibitor</keyword>
<dbReference type="Pfam" id="PF00079">
    <property type="entry name" value="Serpin"/>
    <property type="match status" value="1"/>
</dbReference>
<gene>
    <name evidence="4" type="ORF">B4U79_19195</name>
</gene>
<sequence length="195" mass="22515">NESVEVDMMINPCLNCFMSCGQVNGKMFRIISLPFMCQIQFNIIFPIGSATINQILDGLVLNHPSFIEREFLKLNPVRIHLIIPKFEISTIIELKELFTKINFNSHLFDEQCYDYSKLCFQNMINLVDLKHIAMFKMTTKTNDQEHASTSAIVSQDSKNNDLVKIPSFIINRPFIFLIYDPVKTLTLFVGKVQKL</sequence>
<dbReference type="InterPro" id="IPR036186">
    <property type="entry name" value="Serpin_sf"/>
</dbReference>